<comment type="caution">
    <text evidence="4">The sequence shown here is derived from an EMBL/GenBank/DDBJ whole genome shotgun (WGS) entry which is preliminary data.</text>
</comment>
<accession>A0ABR6GLA7</accession>
<organism evidence="4 5">
    <name type="scientific">Roseateles terrae</name>
    <dbReference type="NCBI Taxonomy" id="431060"/>
    <lineage>
        <taxon>Bacteria</taxon>
        <taxon>Pseudomonadati</taxon>
        <taxon>Pseudomonadota</taxon>
        <taxon>Betaproteobacteria</taxon>
        <taxon>Burkholderiales</taxon>
        <taxon>Sphaerotilaceae</taxon>
        <taxon>Roseateles</taxon>
    </lineage>
</organism>
<dbReference type="EC" id="4.99.1.3" evidence="4"/>
<evidence type="ECO:0000313" key="4">
    <source>
        <dbReference type="EMBL" id="MBB3192893.1"/>
    </source>
</evidence>
<dbReference type="InterPro" id="IPR002762">
    <property type="entry name" value="CbiX-like"/>
</dbReference>
<protein>
    <submittedName>
        <fullName evidence="4">Sirohydrochlorin cobaltochelatase</fullName>
        <ecNumber evidence="4">4.99.1.3</ecNumber>
    </submittedName>
</protein>
<keyword evidence="5" id="KW-1185">Reference proteome</keyword>
<dbReference type="GO" id="GO:0016852">
    <property type="term" value="F:sirohydrochlorin cobaltochelatase activity"/>
    <property type="evidence" value="ECO:0007669"/>
    <property type="project" value="UniProtKB-EC"/>
</dbReference>
<evidence type="ECO:0000313" key="5">
    <source>
        <dbReference type="Proteomes" id="UP000574369"/>
    </source>
</evidence>
<reference evidence="4 5" key="1">
    <citation type="submission" date="2020-08" db="EMBL/GenBank/DDBJ databases">
        <title>Genomic Encyclopedia of Type Strains, Phase III (KMG-III): the genomes of soil and plant-associated and newly described type strains.</title>
        <authorList>
            <person name="Whitman W."/>
        </authorList>
    </citation>
    <scope>NUCLEOTIDE SEQUENCE [LARGE SCALE GENOMIC DNA]</scope>
    <source>
        <strain evidence="4 5">CECT 7247</strain>
    </source>
</reference>
<sequence length="180" mass="18263">MTVSPHPAPTPSGARPESDAANGDGLLLFAHGARDPAWAAPFQAIAAELQTRRPGLPLALAYLELMTPDLATAAGALVARGCRRIQIVPMFLGSSGHVRRDVPPQVEALRAQHPGVLFLLHDAIGEQPSVIRAMAAATLDVVSAVASLPGALLTAPHDVAASVAPDASASAAVGTSTGQP</sequence>
<evidence type="ECO:0000256" key="1">
    <source>
        <dbReference type="ARBA" id="ARBA00022723"/>
    </source>
</evidence>
<dbReference type="CDD" id="cd03416">
    <property type="entry name" value="CbiX_SirB_N"/>
    <property type="match status" value="1"/>
</dbReference>
<keyword evidence="2 4" id="KW-0456">Lyase</keyword>
<dbReference type="SUPFAM" id="SSF53800">
    <property type="entry name" value="Chelatase"/>
    <property type="match status" value="1"/>
</dbReference>
<evidence type="ECO:0000256" key="2">
    <source>
        <dbReference type="ARBA" id="ARBA00023239"/>
    </source>
</evidence>
<dbReference type="PANTHER" id="PTHR33542:SF3">
    <property type="entry name" value="SIROHYDROCHLORIN FERROCHELATASE, CHLOROPLASTIC"/>
    <property type="match status" value="1"/>
</dbReference>
<evidence type="ECO:0000256" key="3">
    <source>
        <dbReference type="SAM" id="MobiDB-lite"/>
    </source>
</evidence>
<keyword evidence="1" id="KW-0479">Metal-binding</keyword>
<proteinExistence type="predicted"/>
<dbReference type="Gene3D" id="3.40.50.1400">
    <property type="match status" value="1"/>
</dbReference>
<feature type="region of interest" description="Disordered" evidence="3">
    <location>
        <begin position="1"/>
        <end position="21"/>
    </location>
</feature>
<dbReference type="Pfam" id="PF01903">
    <property type="entry name" value="CbiX"/>
    <property type="match status" value="1"/>
</dbReference>
<dbReference type="Proteomes" id="UP000574369">
    <property type="component" value="Unassembled WGS sequence"/>
</dbReference>
<dbReference type="EMBL" id="JACHXO010000001">
    <property type="protein sequence ID" value="MBB3192893.1"/>
    <property type="molecule type" value="Genomic_DNA"/>
</dbReference>
<dbReference type="PANTHER" id="PTHR33542">
    <property type="entry name" value="SIROHYDROCHLORIN FERROCHELATASE, CHLOROPLASTIC"/>
    <property type="match status" value="1"/>
</dbReference>
<name>A0ABR6GLA7_9BURK</name>
<dbReference type="InterPro" id="IPR050963">
    <property type="entry name" value="Sirohydro_Cobaltochel/CbiX"/>
</dbReference>
<feature type="compositionally biased region" description="Pro residues" evidence="3">
    <location>
        <begin position="1"/>
        <end position="10"/>
    </location>
</feature>
<gene>
    <name evidence="4" type="ORF">FHS28_000258</name>
</gene>
<dbReference type="RefSeq" id="WP_088449757.1">
    <property type="nucleotide sequence ID" value="NZ_JACHXO010000001.1"/>
</dbReference>